<keyword evidence="2" id="KW-1185">Reference proteome</keyword>
<accession>A0ABP7VLW6</accession>
<reference evidence="2" key="1">
    <citation type="journal article" date="2019" name="Int. J. Syst. Evol. Microbiol.">
        <title>The Global Catalogue of Microorganisms (GCM) 10K type strain sequencing project: providing services to taxonomists for standard genome sequencing and annotation.</title>
        <authorList>
            <consortium name="The Broad Institute Genomics Platform"/>
            <consortium name="The Broad Institute Genome Sequencing Center for Infectious Disease"/>
            <person name="Wu L."/>
            <person name="Ma J."/>
        </authorList>
    </citation>
    <scope>NUCLEOTIDE SEQUENCE [LARGE SCALE GENOMIC DNA]</scope>
    <source>
        <strain evidence="2">JCM 16702</strain>
    </source>
</reference>
<evidence type="ECO:0000313" key="1">
    <source>
        <dbReference type="EMBL" id="GAA4070119.1"/>
    </source>
</evidence>
<comment type="caution">
    <text evidence="1">The sequence shown here is derived from an EMBL/GenBank/DDBJ whole genome shotgun (WGS) entry which is preliminary data.</text>
</comment>
<organism evidence="1 2">
    <name type="scientific">Actinomadura miaoliensis</name>
    <dbReference type="NCBI Taxonomy" id="430685"/>
    <lineage>
        <taxon>Bacteria</taxon>
        <taxon>Bacillati</taxon>
        <taxon>Actinomycetota</taxon>
        <taxon>Actinomycetes</taxon>
        <taxon>Streptosporangiales</taxon>
        <taxon>Thermomonosporaceae</taxon>
        <taxon>Actinomadura</taxon>
    </lineage>
</organism>
<proteinExistence type="predicted"/>
<name>A0ABP7VLW6_9ACTN</name>
<dbReference type="EMBL" id="BAAAZG010000016">
    <property type="protein sequence ID" value="GAA4070119.1"/>
    <property type="molecule type" value="Genomic_DNA"/>
</dbReference>
<dbReference type="Proteomes" id="UP001500683">
    <property type="component" value="Unassembled WGS sequence"/>
</dbReference>
<evidence type="ECO:0000313" key="2">
    <source>
        <dbReference type="Proteomes" id="UP001500683"/>
    </source>
</evidence>
<gene>
    <name evidence="1" type="ORF">GCM10022214_27010</name>
</gene>
<protein>
    <submittedName>
        <fullName evidence="1">Uncharacterized protein</fullName>
    </submittedName>
</protein>
<sequence length="139" mass="14934">MAVCIRAQAQINHLLRGRGGLVHDHITMLTRRTEARRVRTGATRASITFGSQRSQCRVGDRLVPRCSGPDSVARYAEAAGPIAITVGGVIGRTFPTGPRPFAIAEKLCESSPRRRGYVLVPSAIIAGSSDALRNRFPAV</sequence>